<comment type="caution">
    <text evidence="2">The sequence shown here is derived from an EMBL/GenBank/DDBJ whole genome shotgun (WGS) entry which is preliminary data.</text>
</comment>
<evidence type="ECO:0008006" key="4">
    <source>
        <dbReference type="Google" id="ProtNLM"/>
    </source>
</evidence>
<dbReference type="Proteomes" id="UP000319825">
    <property type="component" value="Unassembled WGS sequence"/>
</dbReference>
<dbReference type="Pfam" id="PF16868">
    <property type="entry name" value="NMT1_3"/>
    <property type="match status" value="1"/>
</dbReference>
<keyword evidence="3" id="KW-1185">Reference proteome</keyword>
<evidence type="ECO:0000313" key="3">
    <source>
        <dbReference type="Proteomes" id="UP000319825"/>
    </source>
</evidence>
<accession>A0A562IES8</accession>
<evidence type="ECO:0000256" key="1">
    <source>
        <dbReference type="SAM" id="MobiDB-lite"/>
    </source>
</evidence>
<organism evidence="2 3">
    <name type="scientific">Micromonospora olivasterospora</name>
    <dbReference type="NCBI Taxonomy" id="1880"/>
    <lineage>
        <taxon>Bacteria</taxon>
        <taxon>Bacillati</taxon>
        <taxon>Actinomycetota</taxon>
        <taxon>Actinomycetes</taxon>
        <taxon>Micromonosporales</taxon>
        <taxon>Micromonosporaceae</taxon>
        <taxon>Micromonospora</taxon>
    </lineage>
</organism>
<proteinExistence type="predicted"/>
<gene>
    <name evidence="2" type="ORF">JD77_04203</name>
</gene>
<sequence>MPTVTVANLLLVNEDMPDKLAHDLTALLFAHQTDLGAVHPAGRNFDRGSATNTDPVPLHPGASRFYQGG</sequence>
<name>A0A562IES8_MICOL</name>
<protein>
    <recommendedName>
        <fullName evidence="4">TRAP transporter TAXI family solute receptor</fullName>
    </recommendedName>
</protein>
<dbReference type="OrthoDB" id="5582316at2"/>
<reference evidence="2 3" key="1">
    <citation type="submission" date="2019-07" db="EMBL/GenBank/DDBJ databases">
        <title>R&amp;d 2014.</title>
        <authorList>
            <person name="Klenk H.-P."/>
        </authorList>
    </citation>
    <scope>NUCLEOTIDE SEQUENCE [LARGE SCALE GENOMIC DNA]</scope>
    <source>
        <strain evidence="2 3">DSM 43868</strain>
    </source>
</reference>
<dbReference type="AlphaFoldDB" id="A0A562IES8"/>
<dbReference type="RefSeq" id="WP_145775810.1">
    <property type="nucleotide sequence ID" value="NZ_BAAATQ010000101.1"/>
</dbReference>
<dbReference type="PANTHER" id="PTHR42941:SF1">
    <property type="entry name" value="SLL1037 PROTEIN"/>
    <property type="match status" value="1"/>
</dbReference>
<dbReference type="PANTHER" id="PTHR42941">
    <property type="entry name" value="SLL1037 PROTEIN"/>
    <property type="match status" value="1"/>
</dbReference>
<dbReference type="EMBL" id="VLKE01000001">
    <property type="protein sequence ID" value="TWH69195.1"/>
    <property type="molecule type" value="Genomic_DNA"/>
</dbReference>
<evidence type="ECO:0000313" key="2">
    <source>
        <dbReference type="EMBL" id="TWH69195.1"/>
    </source>
</evidence>
<dbReference type="Gene3D" id="3.40.190.10">
    <property type="entry name" value="Periplasmic binding protein-like II"/>
    <property type="match status" value="1"/>
</dbReference>
<feature type="region of interest" description="Disordered" evidence="1">
    <location>
        <begin position="42"/>
        <end position="69"/>
    </location>
</feature>
<dbReference type="SUPFAM" id="SSF53850">
    <property type="entry name" value="Periplasmic binding protein-like II"/>
    <property type="match status" value="1"/>
</dbReference>
<dbReference type="InterPro" id="IPR011852">
    <property type="entry name" value="TRAP_TAXI"/>
</dbReference>